<feature type="compositionally biased region" description="Low complexity" evidence="1">
    <location>
        <begin position="159"/>
        <end position="170"/>
    </location>
</feature>
<proteinExistence type="predicted"/>
<dbReference type="AlphaFoldDB" id="A0AAD1HZP3"/>
<evidence type="ECO:0000313" key="3">
    <source>
        <dbReference type="Proteomes" id="UP000467636"/>
    </source>
</evidence>
<sequence>MIVANRPCNVARFYSAIARPVGVIGRRPWRRRGQIAADCVRLTELVQRFGPRLAVSEAISDNLVDFSGLVDQELLELPSGRGERPRGFESPPIGGSLLDLSLDGVETLPRGAVMLDSTAQHRLKLAVRRRRCRQSLDQLGFPVQRRIGESTEDVRHPAKATAAPASAIQI</sequence>
<dbReference type="Proteomes" id="UP000467636">
    <property type="component" value="Chromosome"/>
</dbReference>
<name>A0AAD1HZP3_9MYCO</name>
<reference evidence="2 3" key="1">
    <citation type="journal article" date="2019" name="Emerg. Microbes Infect.">
        <title>Comprehensive subspecies identification of 175 nontuberculous mycobacteria species based on 7547 genomic profiles.</title>
        <authorList>
            <person name="Matsumoto Y."/>
            <person name="Kinjo T."/>
            <person name="Motooka D."/>
            <person name="Nabeya D."/>
            <person name="Jung N."/>
            <person name="Uechi K."/>
            <person name="Horii T."/>
            <person name="Iida T."/>
            <person name="Fujita J."/>
            <person name="Nakamura S."/>
        </authorList>
    </citation>
    <scope>NUCLEOTIDE SEQUENCE [LARGE SCALE GENOMIC DNA]</scope>
    <source>
        <strain evidence="2 3">JCM 12143</strain>
    </source>
</reference>
<feature type="region of interest" description="Disordered" evidence="1">
    <location>
        <begin position="151"/>
        <end position="170"/>
    </location>
</feature>
<organism evidence="2 3">
    <name type="scientific">Mycolicibacter terrae</name>
    <dbReference type="NCBI Taxonomy" id="1788"/>
    <lineage>
        <taxon>Bacteria</taxon>
        <taxon>Bacillati</taxon>
        <taxon>Actinomycetota</taxon>
        <taxon>Actinomycetes</taxon>
        <taxon>Mycobacteriales</taxon>
        <taxon>Mycobacteriaceae</taxon>
        <taxon>Mycolicibacter</taxon>
    </lineage>
</organism>
<protein>
    <submittedName>
        <fullName evidence="2">Uncharacterized protein</fullName>
    </submittedName>
</protein>
<evidence type="ECO:0000313" key="2">
    <source>
        <dbReference type="EMBL" id="BBX24572.1"/>
    </source>
</evidence>
<dbReference type="EMBL" id="AP022564">
    <property type="protein sequence ID" value="BBX24572.1"/>
    <property type="molecule type" value="Genomic_DNA"/>
</dbReference>
<gene>
    <name evidence="2" type="ORF">MTER_39830</name>
</gene>
<evidence type="ECO:0000256" key="1">
    <source>
        <dbReference type="SAM" id="MobiDB-lite"/>
    </source>
</evidence>
<keyword evidence="3" id="KW-1185">Reference proteome</keyword>
<accession>A0AAD1HZP3</accession>